<keyword evidence="16" id="KW-1185">Reference proteome</keyword>
<dbReference type="Proteomes" id="UP000636800">
    <property type="component" value="Chromosome 5"/>
</dbReference>
<dbReference type="GO" id="GO:0016020">
    <property type="term" value="C:membrane"/>
    <property type="evidence" value="ECO:0007669"/>
    <property type="project" value="UniProtKB-SubCell"/>
</dbReference>
<dbReference type="SMART" id="SM00184">
    <property type="entry name" value="RING"/>
    <property type="match status" value="1"/>
</dbReference>
<dbReference type="Gene3D" id="3.30.40.10">
    <property type="entry name" value="Zinc/RING finger domain, C3HC4 (zinc finger)"/>
    <property type="match status" value="1"/>
</dbReference>
<protein>
    <recommendedName>
        <fullName evidence="4">RING-type E3 ubiquitin transferase</fullName>
        <ecNumber evidence="4">2.3.2.27</ecNumber>
    </recommendedName>
</protein>
<dbReference type="InterPro" id="IPR001841">
    <property type="entry name" value="Znf_RING"/>
</dbReference>
<evidence type="ECO:0000259" key="14">
    <source>
        <dbReference type="PROSITE" id="PS50089"/>
    </source>
</evidence>
<comment type="catalytic activity">
    <reaction evidence="1">
        <text>S-ubiquitinyl-[E2 ubiquitin-conjugating enzyme]-L-cysteine + [acceptor protein]-L-lysine = [E2 ubiquitin-conjugating enzyme]-L-cysteine + N(6)-ubiquitinyl-[acceptor protein]-L-lysine.</text>
        <dbReference type="EC" id="2.3.2.27"/>
    </reaction>
</comment>
<evidence type="ECO:0000256" key="2">
    <source>
        <dbReference type="ARBA" id="ARBA00004167"/>
    </source>
</evidence>
<evidence type="ECO:0000256" key="4">
    <source>
        <dbReference type="ARBA" id="ARBA00012483"/>
    </source>
</evidence>
<evidence type="ECO:0000256" key="13">
    <source>
        <dbReference type="PROSITE-ProRule" id="PRU00175"/>
    </source>
</evidence>
<comment type="subcellular location">
    <subcellularLocation>
        <location evidence="2">Membrane</location>
        <topology evidence="2">Single-pass membrane protein</topology>
    </subcellularLocation>
</comment>
<evidence type="ECO:0000256" key="6">
    <source>
        <dbReference type="ARBA" id="ARBA00022692"/>
    </source>
</evidence>
<keyword evidence="5" id="KW-0808">Transferase</keyword>
<dbReference type="SUPFAM" id="SSF57850">
    <property type="entry name" value="RING/U-box"/>
    <property type="match status" value="1"/>
</dbReference>
<dbReference type="FunFam" id="3.30.40.10:FF:000187">
    <property type="entry name" value="E3 ubiquitin-protein ligase ATL6"/>
    <property type="match status" value="1"/>
</dbReference>
<keyword evidence="11" id="KW-1133">Transmembrane helix</keyword>
<dbReference type="PROSITE" id="PS50089">
    <property type="entry name" value="ZF_RING_2"/>
    <property type="match status" value="1"/>
</dbReference>
<comment type="pathway">
    <text evidence="3">Protein modification; protein ubiquitination.</text>
</comment>
<evidence type="ECO:0000313" key="15">
    <source>
        <dbReference type="EMBL" id="KAG0480190.1"/>
    </source>
</evidence>
<organism evidence="15 16">
    <name type="scientific">Vanilla planifolia</name>
    <name type="common">Vanilla</name>
    <dbReference type="NCBI Taxonomy" id="51239"/>
    <lineage>
        <taxon>Eukaryota</taxon>
        <taxon>Viridiplantae</taxon>
        <taxon>Streptophyta</taxon>
        <taxon>Embryophyta</taxon>
        <taxon>Tracheophyta</taxon>
        <taxon>Spermatophyta</taxon>
        <taxon>Magnoliopsida</taxon>
        <taxon>Liliopsida</taxon>
        <taxon>Asparagales</taxon>
        <taxon>Orchidaceae</taxon>
        <taxon>Vanilloideae</taxon>
        <taxon>Vanilleae</taxon>
        <taxon>Vanilla</taxon>
    </lineage>
</organism>
<reference evidence="15 16" key="1">
    <citation type="journal article" date="2020" name="Nat. Food">
        <title>A phased Vanilla planifolia genome enables genetic improvement of flavour and production.</title>
        <authorList>
            <person name="Hasing T."/>
            <person name="Tang H."/>
            <person name="Brym M."/>
            <person name="Khazi F."/>
            <person name="Huang T."/>
            <person name="Chambers A.H."/>
        </authorList>
    </citation>
    <scope>NUCLEOTIDE SEQUENCE [LARGE SCALE GENOMIC DNA]</scope>
    <source>
        <tissue evidence="15">Leaf</tissue>
    </source>
</reference>
<evidence type="ECO:0000256" key="7">
    <source>
        <dbReference type="ARBA" id="ARBA00022723"/>
    </source>
</evidence>
<dbReference type="GO" id="GO:0016567">
    <property type="term" value="P:protein ubiquitination"/>
    <property type="evidence" value="ECO:0007669"/>
    <property type="project" value="UniProtKB-UniPathway"/>
</dbReference>
<feature type="domain" description="RING-type" evidence="14">
    <location>
        <begin position="52"/>
        <end position="94"/>
    </location>
</feature>
<dbReference type="EC" id="2.3.2.27" evidence="4"/>
<sequence>MAYTPQQTSRIHLVLAGAGNGAAHSYPLDSAVLNSIPIITFSSVDSGEGMDCAVCLSEFFDGEATRILPGCRHGFHLECIDMWFSSHSTCPICRRSVDAKMSTAAKSGNEILILAGSQQGGFSDDSIINSAFPSRQLQREIRANSAGEGSSNFSTRRPGRILVIDMPRFVTESSPSSLKCSGSTVAEEVKLPTPAVSRSLRERDIEKAAVAGVGTAGQVDDMT</sequence>
<accession>A0A835V1E8</accession>
<dbReference type="PANTHER" id="PTHR46913">
    <property type="entry name" value="RING-H2 FINGER PROTEIN ATL16"/>
    <property type="match status" value="1"/>
</dbReference>
<dbReference type="GO" id="GO:0061630">
    <property type="term" value="F:ubiquitin protein ligase activity"/>
    <property type="evidence" value="ECO:0007669"/>
    <property type="project" value="UniProtKB-EC"/>
</dbReference>
<dbReference type="InterPro" id="IPR044600">
    <property type="entry name" value="ATL1/ATL16-like"/>
</dbReference>
<dbReference type="GO" id="GO:0008270">
    <property type="term" value="F:zinc ion binding"/>
    <property type="evidence" value="ECO:0007669"/>
    <property type="project" value="UniProtKB-KW"/>
</dbReference>
<keyword evidence="8 13" id="KW-0863">Zinc-finger</keyword>
<dbReference type="Pfam" id="PF13639">
    <property type="entry name" value="zf-RING_2"/>
    <property type="match status" value="1"/>
</dbReference>
<evidence type="ECO:0000256" key="10">
    <source>
        <dbReference type="ARBA" id="ARBA00022833"/>
    </source>
</evidence>
<keyword evidence="12" id="KW-0472">Membrane</keyword>
<comment type="caution">
    <text evidence="15">The sequence shown here is derived from an EMBL/GenBank/DDBJ whole genome shotgun (WGS) entry which is preliminary data.</text>
</comment>
<evidence type="ECO:0000256" key="12">
    <source>
        <dbReference type="ARBA" id="ARBA00023136"/>
    </source>
</evidence>
<dbReference type="EMBL" id="JADCNL010000005">
    <property type="protein sequence ID" value="KAG0480190.1"/>
    <property type="molecule type" value="Genomic_DNA"/>
</dbReference>
<keyword evidence="7" id="KW-0479">Metal-binding</keyword>
<evidence type="ECO:0000256" key="1">
    <source>
        <dbReference type="ARBA" id="ARBA00000900"/>
    </source>
</evidence>
<evidence type="ECO:0000256" key="11">
    <source>
        <dbReference type="ARBA" id="ARBA00022989"/>
    </source>
</evidence>
<proteinExistence type="predicted"/>
<keyword evidence="10" id="KW-0862">Zinc</keyword>
<dbReference type="PANTHER" id="PTHR46913:SF1">
    <property type="entry name" value="RING-H2 FINGER PROTEIN ATL16"/>
    <property type="match status" value="1"/>
</dbReference>
<evidence type="ECO:0000256" key="5">
    <source>
        <dbReference type="ARBA" id="ARBA00022679"/>
    </source>
</evidence>
<dbReference type="AlphaFoldDB" id="A0A835V1E8"/>
<evidence type="ECO:0000256" key="9">
    <source>
        <dbReference type="ARBA" id="ARBA00022786"/>
    </source>
</evidence>
<dbReference type="UniPathway" id="UPA00143"/>
<keyword evidence="6" id="KW-0812">Transmembrane</keyword>
<evidence type="ECO:0000313" key="16">
    <source>
        <dbReference type="Proteomes" id="UP000636800"/>
    </source>
</evidence>
<gene>
    <name evidence="15" type="ORF">HPP92_011048</name>
</gene>
<evidence type="ECO:0000256" key="3">
    <source>
        <dbReference type="ARBA" id="ARBA00004906"/>
    </source>
</evidence>
<dbReference type="CDD" id="cd16461">
    <property type="entry name" value="RING-H2_EL5-like"/>
    <property type="match status" value="1"/>
</dbReference>
<name>A0A835V1E8_VANPL</name>
<dbReference type="InterPro" id="IPR013083">
    <property type="entry name" value="Znf_RING/FYVE/PHD"/>
</dbReference>
<evidence type="ECO:0000256" key="8">
    <source>
        <dbReference type="ARBA" id="ARBA00022771"/>
    </source>
</evidence>
<keyword evidence="9" id="KW-0833">Ubl conjugation pathway</keyword>